<evidence type="ECO:0000313" key="2">
    <source>
        <dbReference type="Proteomes" id="UP000006729"/>
    </source>
</evidence>
<organism evidence="1 2">
    <name type="scientific">Populus trichocarpa</name>
    <name type="common">Western balsam poplar</name>
    <name type="synonym">Populus balsamifera subsp. trichocarpa</name>
    <dbReference type="NCBI Taxonomy" id="3694"/>
    <lineage>
        <taxon>Eukaryota</taxon>
        <taxon>Viridiplantae</taxon>
        <taxon>Streptophyta</taxon>
        <taxon>Embryophyta</taxon>
        <taxon>Tracheophyta</taxon>
        <taxon>Spermatophyta</taxon>
        <taxon>Magnoliopsida</taxon>
        <taxon>eudicotyledons</taxon>
        <taxon>Gunneridae</taxon>
        <taxon>Pentapetalae</taxon>
        <taxon>rosids</taxon>
        <taxon>fabids</taxon>
        <taxon>Malpighiales</taxon>
        <taxon>Salicaceae</taxon>
        <taxon>Saliceae</taxon>
        <taxon>Populus</taxon>
    </lineage>
</organism>
<reference evidence="1 2" key="1">
    <citation type="journal article" date="2006" name="Science">
        <title>The genome of black cottonwood, Populus trichocarpa (Torr. &amp; Gray).</title>
        <authorList>
            <person name="Tuskan G.A."/>
            <person name="Difazio S."/>
            <person name="Jansson S."/>
            <person name="Bohlmann J."/>
            <person name="Grigoriev I."/>
            <person name="Hellsten U."/>
            <person name="Putnam N."/>
            <person name="Ralph S."/>
            <person name="Rombauts S."/>
            <person name="Salamov A."/>
            <person name="Schein J."/>
            <person name="Sterck L."/>
            <person name="Aerts A."/>
            <person name="Bhalerao R.R."/>
            <person name="Bhalerao R.P."/>
            <person name="Blaudez D."/>
            <person name="Boerjan W."/>
            <person name="Brun A."/>
            <person name="Brunner A."/>
            <person name="Busov V."/>
            <person name="Campbell M."/>
            <person name="Carlson J."/>
            <person name="Chalot M."/>
            <person name="Chapman J."/>
            <person name="Chen G.L."/>
            <person name="Cooper D."/>
            <person name="Coutinho P.M."/>
            <person name="Couturier J."/>
            <person name="Covert S."/>
            <person name="Cronk Q."/>
            <person name="Cunningham R."/>
            <person name="Davis J."/>
            <person name="Degroeve S."/>
            <person name="Dejardin A."/>
            <person name="Depamphilis C."/>
            <person name="Detter J."/>
            <person name="Dirks B."/>
            <person name="Dubchak I."/>
            <person name="Duplessis S."/>
            <person name="Ehlting J."/>
            <person name="Ellis B."/>
            <person name="Gendler K."/>
            <person name="Goodstein D."/>
            <person name="Gribskov M."/>
            <person name="Grimwood J."/>
            <person name="Groover A."/>
            <person name="Gunter L."/>
            <person name="Hamberger B."/>
            <person name="Heinze B."/>
            <person name="Helariutta Y."/>
            <person name="Henrissat B."/>
            <person name="Holligan D."/>
            <person name="Holt R."/>
            <person name="Huang W."/>
            <person name="Islam-Faridi N."/>
            <person name="Jones S."/>
            <person name="Jones-Rhoades M."/>
            <person name="Jorgensen R."/>
            <person name="Joshi C."/>
            <person name="Kangasjarvi J."/>
            <person name="Karlsson J."/>
            <person name="Kelleher C."/>
            <person name="Kirkpatrick R."/>
            <person name="Kirst M."/>
            <person name="Kohler A."/>
            <person name="Kalluri U."/>
            <person name="Larimer F."/>
            <person name="Leebens-Mack J."/>
            <person name="Leple J.C."/>
            <person name="Locascio P."/>
            <person name="Lou Y."/>
            <person name="Lucas S."/>
            <person name="Martin F."/>
            <person name="Montanini B."/>
            <person name="Napoli C."/>
            <person name="Nelson D.R."/>
            <person name="Nelson C."/>
            <person name="Nieminen K."/>
            <person name="Nilsson O."/>
            <person name="Pereda V."/>
            <person name="Peter G."/>
            <person name="Philippe R."/>
            <person name="Pilate G."/>
            <person name="Poliakov A."/>
            <person name="Razumovskaya J."/>
            <person name="Richardson P."/>
            <person name="Rinaldi C."/>
            <person name="Ritland K."/>
            <person name="Rouze P."/>
            <person name="Ryaboy D."/>
            <person name="Schmutz J."/>
            <person name="Schrader J."/>
            <person name="Segerman B."/>
            <person name="Shin H."/>
            <person name="Siddiqui A."/>
            <person name="Sterky F."/>
            <person name="Terry A."/>
            <person name="Tsai C.J."/>
            <person name="Uberbacher E."/>
            <person name="Unneberg P."/>
            <person name="Vahala J."/>
            <person name="Wall K."/>
            <person name="Wessler S."/>
            <person name="Yang G."/>
            <person name="Yin T."/>
            <person name="Douglas C."/>
            <person name="Marra M."/>
            <person name="Sandberg G."/>
            <person name="Van de Peer Y."/>
            <person name="Rokhsar D."/>
        </authorList>
    </citation>
    <scope>NUCLEOTIDE SEQUENCE [LARGE SCALE GENOMIC DNA]</scope>
    <source>
        <strain evidence="2">cv. Nisqually</strain>
    </source>
</reference>
<dbReference type="EMBL" id="CM009294">
    <property type="protein sequence ID" value="PNT38397.1"/>
    <property type="molecule type" value="Genomic_DNA"/>
</dbReference>
<gene>
    <name evidence="1" type="ORF">POPTR_005G236900</name>
</gene>
<evidence type="ECO:0000313" key="1">
    <source>
        <dbReference type="EMBL" id="PNT38397.1"/>
    </source>
</evidence>
<keyword evidence="2" id="KW-1185">Reference proteome</keyword>
<dbReference type="AlphaFoldDB" id="A0A2K2ALJ7"/>
<proteinExistence type="predicted"/>
<name>A0A2K2ALJ7_POPTR</name>
<dbReference type="InParanoid" id="A0A2K2ALJ7"/>
<protein>
    <submittedName>
        <fullName evidence="1">Uncharacterized protein</fullName>
    </submittedName>
</protein>
<accession>A0A2K2ALJ7</accession>
<sequence length="103" mass="11600">MTRHAWFTSVLSLIDRLKIVEATFDTLVLVDILNPIKLGFFLFYNFENLVSLFHAFSYTGFMIQVILPLTSINCLGSQHIQSNHASLSCRGGMPNSLLHDPLS</sequence>
<dbReference type="Proteomes" id="UP000006729">
    <property type="component" value="Chromosome 5"/>
</dbReference>